<protein>
    <submittedName>
        <fullName evidence="2">Expansin-A7</fullName>
    </submittedName>
</protein>
<proteinExistence type="predicted"/>
<evidence type="ECO:0000313" key="2">
    <source>
        <dbReference type="EMBL" id="KAJ6815101.1"/>
    </source>
</evidence>
<reference evidence="2" key="1">
    <citation type="journal article" date="2023" name="GigaByte">
        <title>Genome assembly of the bearded iris, Iris pallida Lam.</title>
        <authorList>
            <person name="Bruccoleri R.E."/>
            <person name="Oakeley E.J."/>
            <person name="Faust A.M.E."/>
            <person name="Altorfer M."/>
            <person name="Dessus-Babus S."/>
            <person name="Burckhardt D."/>
            <person name="Oertli M."/>
            <person name="Naumann U."/>
            <person name="Petersen F."/>
            <person name="Wong J."/>
        </authorList>
    </citation>
    <scope>NUCLEOTIDE SEQUENCE</scope>
    <source>
        <strain evidence="2">GSM-AAB239-AS_SAM_17_03QT</strain>
    </source>
</reference>
<dbReference type="AlphaFoldDB" id="A0AAX6FGJ2"/>
<comment type="caution">
    <text evidence="2">The sequence shown here is derived from an EMBL/GenBank/DDBJ whole genome shotgun (WGS) entry which is preliminary data.</text>
</comment>
<dbReference type="EMBL" id="JANAVB010029220">
    <property type="protein sequence ID" value="KAJ6815101.1"/>
    <property type="molecule type" value="Genomic_DNA"/>
</dbReference>
<name>A0AAX6FGJ2_IRIPA</name>
<feature type="region of interest" description="Disordered" evidence="1">
    <location>
        <begin position="76"/>
        <end position="170"/>
    </location>
</feature>
<sequence length="272" mass="32210">MAERPRHILRRQRRLRHNGRSLWIREPVQPGVRGGDGGAEHGAVQRGAELRRVLRDQVRRGPPVVPLREPLHLRHRHQLLPPQLRPPLRQRRLVQPPSPPLRPRHAHVPQDRRVPRRHRPRLLPQGSLQEIWRDPVHNQRVQVLQPGPDQQRGRSRGRSPREHKGVEDRMDAHVPQLGPELAVQRRPRGPGHLLPCHRKRPQDLHLLERRPRRLAVRPDLRRKELQGLIVRSVCHSHFHFYSYNCYYERDDEKCEGGNWKKEKEKSKSGCFF</sequence>
<organism evidence="2 3">
    <name type="scientific">Iris pallida</name>
    <name type="common">Sweet iris</name>
    <dbReference type="NCBI Taxonomy" id="29817"/>
    <lineage>
        <taxon>Eukaryota</taxon>
        <taxon>Viridiplantae</taxon>
        <taxon>Streptophyta</taxon>
        <taxon>Embryophyta</taxon>
        <taxon>Tracheophyta</taxon>
        <taxon>Spermatophyta</taxon>
        <taxon>Magnoliopsida</taxon>
        <taxon>Liliopsida</taxon>
        <taxon>Asparagales</taxon>
        <taxon>Iridaceae</taxon>
        <taxon>Iridoideae</taxon>
        <taxon>Irideae</taxon>
        <taxon>Iris</taxon>
    </lineage>
</organism>
<keyword evidence="3" id="KW-1185">Reference proteome</keyword>
<reference evidence="2" key="2">
    <citation type="submission" date="2023-04" db="EMBL/GenBank/DDBJ databases">
        <authorList>
            <person name="Bruccoleri R.E."/>
            <person name="Oakeley E.J."/>
            <person name="Faust A.-M."/>
            <person name="Dessus-Babus S."/>
            <person name="Altorfer M."/>
            <person name="Burckhardt D."/>
            <person name="Oertli M."/>
            <person name="Naumann U."/>
            <person name="Petersen F."/>
            <person name="Wong J."/>
        </authorList>
    </citation>
    <scope>NUCLEOTIDE SEQUENCE</scope>
    <source>
        <strain evidence="2">GSM-AAB239-AS_SAM_17_03QT</strain>
        <tissue evidence="2">Leaf</tissue>
    </source>
</reference>
<gene>
    <name evidence="2" type="ORF">M6B38_134895</name>
</gene>
<feature type="compositionally biased region" description="Basic and acidic residues" evidence="1">
    <location>
        <begin position="159"/>
        <end position="170"/>
    </location>
</feature>
<evidence type="ECO:0000313" key="3">
    <source>
        <dbReference type="Proteomes" id="UP001140949"/>
    </source>
</evidence>
<evidence type="ECO:0000256" key="1">
    <source>
        <dbReference type="SAM" id="MobiDB-lite"/>
    </source>
</evidence>
<dbReference type="Proteomes" id="UP001140949">
    <property type="component" value="Unassembled WGS sequence"/>
</dbReference>
<accession>A0AAX6FGJ2</accession>